<gene>
    <name evidence="3" type="ORF">DERYTH_LOCUS10373</name>
</gene>
<dbReference type="EMBL" id="CAJVPY010006005">
    <property type="protein sequence ID" value="CAG8654641.1"/>
    <property type="molecule type" value="Genomic_DNA"/>
</dbReference>
<feature type="chain" id="PRO_5040274992" evidence="2">
    <location>
        <begin position="25"/>
        <end position="187"/>
    </location>
</feature>
<evidence type="ECO:0000313" key="3">
    <source>
        <dbReference type="EMBL" id="CAG8654641.1"/>
    </source>
</evidence>
<accession>A0A9N9DZX1</accession>
<name>A0A9N9DZX1_9GLOM</name>
<reference evidence="3" key="1">
    <citation type="submission" date="2021-06" db="EMBL/GenBank/DDBJ databases">
        <authorList>
            <person name="Kallberg Y."/>
            <person name="Tangrot J."/>
            <person name="Rosling A."/>
        </authorList>
    </citation>
    <scope>NUCLEOTIDE SEQUENCE</scope>
    <source>
        <strain evidence="3">MA453B</strain>
    </source>
</reference>
<keyword evidence="4" id="KW-1185">Reference proteome</keyword>
<keyword evidence="1" id="KW-0472">Membrane</keyword>
<keyword evidence="1" id="KW-0812">Transmembrane</keyword>
<keyword evidence="2" id="KW-0732">Signal</keyword>
<organism evidence="3 4">
    <name type="scientific">Dentiscutata erythropus</name>
    <dbReference type="NCBI Taxonomy" id="1348616"/>
    <lineage>
        <taxon>Eukaryota</taxon>
        <taxon>Fungi</taxon>
        <taxon>Fungi incertae sedis</taxon>
        <taxon>Mucoromycota</taxon>
        <taxon>Glomeromycotina</taxon>
        <taxon>Glomeromycetes</taxon>
        <taxon>Diversisporales</taxon>
        <taxon>Gigasporaceae</taxon>
        <taxon>Dentiscutata</taxon>
    </lineage>
</organism>
<dbReference type="OrthoDB" id="2347754at2759"/>
<dbReference type="CDD" id="cd12087">
    <property type="entry name" value="TM_EGFR-like"/>
    <property type="match status" value="1"/>
</dbReference>
<sequence>MIYLVKNNLVIFTLLIVCVPLVFSDVNIETPTGLIFTGSLITISWSIYDKPPTQPASLTIQNSQTGEFTIIDDKLNLQTLIKTWDVSVTEGIYFLSIRDGNSEVHSGDFTVFTAQVIPKPTSDYKVTTIIAVISVGSAVILIIVLVGIWYIKWRHKKEREIYESDIPYSEKKNDDELVLSTDEKKYG</sequence>
<evidence type="ECO:0000313" key="4">
    <source>
        <dbReference type="Proteomes" id="UP000789405"/>
    </source>
</evidence>
<feature type="signal peptide" evidence="2">
    <location>
        <begin position="1"/>
        <end position="24"/>
    </location>
</feature>
<keyword evidence="1" id="KW-1133">Transmembrane helix</keyword>
<dbReference type="Proteomes" id="UP000789405">
    <property type="component" value="Unassembled WGS sequence"/>
</dbReference>
<feature type="non-terminal residue" evidence="3">
    <location>
        <position position="187"/>
    </location>
</feature>
<comment type="caution">
    <text evidence="3">The sequence shown here is derived from an EMBL/GenBank/DDBJ whole genome shotgun (WGS) entry which is preliminary data.</text>
</comment>
<protein>
    <submittedName>
        <fullName evidence="3">743_t:CDS:1</fullName>
    </submittedName>
</protein>
<dbReference type="AlphaFoldDB" id="A0A9N9DZX1"/>
<evidence type="ECO:0000256" key="2">
    <source>
        <dbReference type="SAM" id="SignalP"/>
    </source>
</evidence>
<proteinExistence type="predicted"/>
<feature type="transmembrane region" description="Helical" evidence="1">
    <location>
        <begin position="129"/>
        <end position="151"/>
    </location>
</feature>
<evidence type="ECO:0000256" key="1">
    <source>
        <dbReference type="SAM" id="Phobius"/>
    </source>
</evidence>